<dbReference type="InterPro" id="IPR014756">
    <property type="entry name" value="Ig_E-set"/>
</dbReference>
<dbReference type="SUPFAM" id="SSF81296">
    <property type="entry name" value="E set domains"/>
    <property type="match status" value="1"/>
</dbReference>
<protein>
    <submittedName>
        <fullName evidence="2">IPT/TIG domain-containing protein</fullName>
    </submittedName>
</protein>
<dbReference type="Pfam" id="PF01833">
    <property type="entry name" value="TIG"/>
    <property type="match status" value="1"/>
</dbReference>
<dbReference type="Gene3D" id="2.60.40.10">
    <property type="entry name" value="Immunoglobulins"/>
    <property type="match status" value="1"/>
</dbReference>
<dbReference type="InterPro" id="IPR013783">
    <property type="entry name" value="Ig-like_fold"/>
</dbReference>
<accession>A0ABU3GL24</accession>
<feature type="domain" description="IPT/TIG" evidence="1">
    <location>
        <begin position="173"/>
        <end position="248"/>
    </location>
</feature>
<sequence length="251" mass="25879">MSNAVPLPAGTVLGKSYEHGIDINLGTYASPSWQPVRRMSGWAPTFPKVTTDVTTYDDRGATNEEVTGRGFAADFTVQGNRSTTTGLYLPELEAIVAAARAKGEGAVLDIRFYHKPETGTPSPNDAGRAQVTVESSRQNTGNAETETFAISLAGKGEYEPIENPFQGWGATVPVVSYVSPPNAGDGDLITISGSGFLGATSVTIDGDEVEFTAVNGASVIAVVPVGEAGAVPVVVTTSAGASTAFTFTRGA</sequence>
<dbReference type="Proteomes" id="UP001262835">
    <property type="component" value="Unassembled WGS sequence"/>
</dbReference>
<dbReference type="NCBIfam" id="NF047353">
    <property type="entry name" value="tube_lmo2291"/>
    <property type="match status" value="1"/>
</dbReference>
<dbReference type="InterPro" id="IPR002909">
    <property type="entry name" value="IPT_dom"/>
</dbReference>
<comment type="caution">
    <text evidence="2">The sequence shown here is derived from an EMBL/GenBank/DDBJ whole genome shotgun (WGS) entry which is preliminary data.</text>
</comment>
<organism evidence="2 3">
    <name type="scientific">Microbacterium aquilitoris</name>
    <dbReference type="NCBI Taxonomy" id="3067307"/>
    <lineage>
        <taxon>Bacteria</taxon>
        <taxon>Bacillati</taxon>
        <taxon>Actinomycetota</taxon>
        <taxon>Actinomycetes</taxon>
        <taxon>Micrococcales</taxon>
        <taxon>Microbacteriaceae</taxon>
        <taxon>Microbacterium</taxon>
    </lineage>
</organism>
<dbReference type="EMBL" id="JAUZVT010000002">
    <property type="protein sequence ID" value="MDT3331403.1"/>
    <property type="molecule type" value="Genomic_DNA"/>
</dbReference>
<reference evidence="2 3" key="1">
    <citation type="submission" date="2023-08" db="EMBL/GenBank/DDBJ databases">
        <title>Microbacterium aquilitoris sp. nov. and Microbacterium gwkjibeachense sp. nov., isolated from beach.</title>
        <authorList>
            <person name="Lee S.D."/>
            <person name="Yang H."/>
            <person name="Kim I."/>
        </authorList>
    </citation>
    <scope>NUCLEOTIDE SEQUENCE [LARGE SCALE GENOMIC DNA]</scope>
    <source>
        <strain evidence="2 3">KSW-18</strain>
    </source>
</reference>
<evidence type="ECO:0000313" key="3">
    <source>
        <dbReference type="Proteomes" id="UP001262835"/>
    </source>
</evidence>
<proteinExistence type="predicted"/>
<dbReference type="RefSeq" id="WP_311870406.1">
    <property type="nucleotide sequence ID" value="NZ_JAUZVT010000002.1"/>
</dbReference>
<name>A0ABU3GL24_9MICO</name>
<evidence type="ECO:0000259" key="1">
    <source>
        <dbReference type="Pfam" id="PF01833"/>
    </source>
</evidence>
<keyword evidence="3" id="KW-1185">Reference proteome</keyword>
<evidence type="ECO:0000313" key="2">
    <source>
        <dbReference type="EMBL" id="MDT3331403.1"/>
    </source>
</evidence>
<gene>
    <name evidence="2" type="ORF">Q9S78_12060</name>
</gene>